<reference evidence="8 9" key="1">
    <citation type="submission" date="2013-10" db="EMBL/GenBank/DDBJ databases">
        <authorList>
            <person name="Ichikawa N."/>
            <person name="Kimura A."/>
            <person name="Ohji S."/>
            <person name="Hosoyama A."/>
            <person name="Fujita N."/>
        </authorList>
    </citation>
    <scope>NUCLEOTIDE SEQUENCE [LARGE SCALE GENOMIC DNA]</scope>
    <source>
        <strain evidence="8 9">NBRC 102217</strain>
    </source>
</reference>
<dbReference type="eggNOG" id="COG2980">
    <property type="taxonomic scope" value="Bacteria"/>
</dbReference>
<comment type="caution">
    <text evidence="8">The sequence shown here is derived from an EMBL/GenBank/DDBJ whole genome shotgun (WGS) entry which is preliminary data.</text>
</comment>
<organism evidence="8 9">
    <name type="scientific">Vibrio halioticoli NBRC 102217</name>
    <dbReference type="NCBI Taxonomy" id="1219072"/>
    <lineage>
        <taxon>Bacteria</taxon>
        <taxon>Pseudomonadati</taxon>
        <taxon>Pseudomonadota</taxon>
        <taxon>Gammaproteobacteria</taxon>
        <taxon>Vibrionales</taxon>
        <taxon>Vibrionaceae</taxon>
        <taxon>Vibrio</taxon>
    </lineage>
</organism>
<feature type="region of interest" description="Disordered" evidence="7">
    <location>
        <begin position="194"/>
        <end position="252"/>
    </location>
</feature>
<dbReference type="Gene3D" id="3.30.160.150">
    <property type="entry name" value="Lipoprotein like domain"/>
    <property type="match status" value="1"/>
</dbReference>
<dbReference type="GO" id="GO:0015920">
    <property type="term" value="P:lipopolysaccharide transport"/>
    <property type="evidence" value="ECO:0007669"/>
    <property type="project" value="TreeGrafter"/>
</dbReference>
<dbReference type="PROSITE" id="PS51257">
    <property type="entry name" value="PROKAR_LIPOPROTEIN"/>
    <property type="match status" value="1"/>
</dbReference>
<dbReference type="HAMAP" id="MF_01186">
    <property type="entry name" value="LPS_assembly_LptE"/>
    <property type="match status" value="1"/>
</dbReference>
<dbReference type="Proteomes" id="UP000017800">
    <property type="component" value="Unassembled WGS sequence"/>
</dbReference>
<keyword evidence="9" id="KW-1185">Reference proteome</keyword>
<comment type="similarity">
    <text evidence="6">Belongs to the LptE lipoprotein family.</text>
</comment>
<dbReference type="PANTHER" id="PTHR38098:SF1">
    <property type="entry name" value="LPS-ASSEMBLY LIPOPROTEIN LPTE"/>
    <property type="match status" value="1"/>
</dbReference>
<dbReference type="EMBL" id="BAUJ01000067">
    <property type="protein sequence ID" value="GAD91090.1"/>
    <property type="molecule type" value="Genomic_DNA"/>
</dbReference>
<comment type="function">
    <text evidence="6">Together with LptD, is involved in the assembly of lipopolysaccharide (LPS) at the surface of the outer membrane. Required for the proper assembly of LptD. Binds LPS and may serve as the LPS recognition site at the outer membrane.</text>
</comment>
<proteinExistence type="inferred from homology"/>
<dbReference type="AlphaFoldDB" id="V5HPC0"/>
<dbReference type="GO" id="GO:0001530">
    <property type="term" value="F:lipopolysaccharide binding"/>
    <property type="evidence" value="ECO:0007669"/>
    <property type="project" value="TreeGrafter"/>
</dbReference>
<evidence type="ECO:0000313" key="8">
    <source>
        <dbReference type="EMBL" id="GAD91090.1"/>
    </source>
</evidence>
<keyword evidence="5 6" id="KW-0449">Lipoprotein</keyword>
<evidence type="ECO:0000256" key="3">
    <source>
        <dbReference type="ARBA" id="ARBA00023139"/>
    </source>
</evidence>
<sequence>MIQIARLPYLRLTIALLFASLLSGCGFHLRGNYLVPEEVGSMSLTSYDDYSRLTRDVTTELRNNDIDLVTPAANVTNLHLLSESISDRTLSLYQNSRAAEKEIKLVVTYRVIVPEVYSRTFTTQVSRSYLDNPLTALAKSVEQEMLENEMRKQASRQIIRQLARLRNSLDNEDSQQLEVNEEGMLVDPSLQKKDQISLEAEFEKSDPAPVAPQPSATDENKADDSSSATETSATETVSTDTTTTEAETPAAE</sequence>
<keyword evidence="1 6" id="KW-0732">Signal</keyword>
<dbReference type="Pfam" id="PF04390">
    <property type="entry name" value="LptE"/>
    <property type="match status" value="1"/>
</dbReference>
<accession>V5HPC0</accession>
<keyword evidence="4 6" id="KW-0998">Cell outer membrane</keyword>
<gene>
    <name evidence="6" type="primary">lptE</name>
    <name evidence="8" type="ORF">VHA01S_067_00250</name>
</gene>
<comment type="subunit">
    <text evidence="6">Component of the lipopolysaccharide transport and assembly complex. Interacts with LptD.</text>
</comment>
<keyword evidence="3 6" id="KW-0564">Palmitate</keyword>
<evidence type="ECO:0000256" key="6">
    <source>
        <dbReference type="HAMAP-Rule" id="MF_01186"/>
    </source>
</evidence>
<evidence type="ECO:0000256" key="4">
    <source>
        <dbReference type="ARBA" id="ARBA00023237"/>
    </source>
</evidence>
<evidence type="ECO:0000256" key="5">
    <source>
        <dbReference type="ARBA" id="ARBA00023288"/>
    </source>
</evidence>
<comment type="subcellular location">
    <subcellularLocation>
        <location evidence="6">Cell outer membrane</location>
        <topology evidence="6">Lipid-anchor</topology>
    </subcellularLocation>
</comment>
<evidence type="ECO:0000313" key="9">
    <source>
        <dbReference type="Proteomes" id="UP000017800"/>
    </source>
</evidence>
<feature type="compositionally biased region" description="Basic and acidic residues" evidence="7">
    <location>
        <begin position="194"/>
        <end position="206"/>
    </location>
</feature>
<dbReference type="GO" id="GO:0043165">
    <property type="term" value="P:Gram-negative-bacterium-type cell outer membrane assembly"/>
    <property type="evidence" value="ECO:0007669"/>
    <property type="project" value="UniProtKB-UniRule"/>
</dbReference>
<evidence type="ECO:0000256" key="7">
    <source>
        <dbReference type="SAM" id="MobiDB-lite"/>
    </source>
</evidence>
<dbReference type="InterPro" id="IPR007485">
    <property type="entry name" value="LPS_assembly_LptE"/>
</dbReference>
<evidence type="ECO:0000256" key="1">
    <source>
        <dbReference type="ARBA" id="ARBA00022729"/>
    </source>
</evidence>
<dbReference type="GO" id="GO:1990351">
    <property type="term" value="C:transporter complex"/>
    <property type="evidence" value="ECO:0007669"/>
    <property type="project" value="TreeGrafter"/>
</dbReference>
<dbReference type="PANTHER" id="PTHR38098">
    <property type="entry name" value="LPS-ASSEMBLY LIPOPROTEIN LPTE"/>
    <property type="match status" value="1"/>
</dbReference>
<name>V5HPC0_9VIBR</name>
<protein>
    <recommendedName>
        <fullName evidence="6">LPS-assembly lipoprotein LptE</fullName>
    </recommendedName>
</protein>
<reference evidence="8 9" key="2">
    <citation type="submission" date="2013-11" db="EMBL/GenBank/DDBJ databases">
        <title>Whole genome shotgun sequence of Vibrio halioticoli NBRC 102217.</title>
        <authorList>
            <person name="Isaki S."/>
            <person name="Kimura A."/>
            <person name="Ohji S."/>
            <person name="Hosoyama A."/>
            <person name="Fujita N."/>
            <person name="Hashimoto M."/>
            <person name="Hosoyama Y."/>
            <person name="Yamazoe A."/>
        </authorList>
    </citation>
    <scope>NUCLEOTIDE SEQUENCE [LARGE SCALE GENOMIC DNA]</scope>
    <source>
        <strain evidence="8 9">NBRC 102217</strain>
    </source>
</reference>
<dbReference type="GO" id="GO:0009279">
    <property type="term" value="C:cell outer membrane"/>
    <property type="evidence" value="ECO:0007669"/>
    <property type="project" value="UniProtKB-SubCell"/>
</dbReference>
<feature type="compositionally biased region" description="Low complexity" evidence="7">
    <location>
        <begin position="225"/>
        <end position="252"/>
    </location>
</feature>
<keyword evidence="2 6" id="KW-0472">Membrane</keyword>
<evidence type="ECO:0000256" key="2">
    <source>
        <dbReference type="ARBA" id="ARBA00023136"/>
    </source>
</evidence>